<proteinExistence type="predicted"/>
<organism evidence="1 2">
    <name type="scientific">Sagittula marina</name>
    <dbReference type="NCBI Taxonomy" id="943940"/>
    <lineage>
        <taxon>Bacteria</taxon>
        <taxon>Pseudomonadati</taxon>
        <taxon>Pseudomonadota</taxon>
        <taxon>Alphaproteobacteria</taxon>
        <taxon>Rhodobacterales</taxon>
        <taxon>Roseobacteraceae</taxon>
        <taxon>Sagittula</taxon>
    </lineage>
</organism>
<dbReference type="EMBL" id="JACIEJ010000001">
    <property type="protein sequence ID" value="MBB3984115.1"/>
    <property type="molecule type" value="Genomic_DNA"/>
</dbReference>
<evidence type="ECO:0000313" key="1">
    <source>
        <dbReference type="EMBL" id="MBB3984115.1"/>
    </source>
</evidence>
<accession>A0A7W6DIZ3</accession>
<comment type="caution">
    <text evidence="1">The sequence shown here is derived from an EMBL/GenBank/DDBJ whole genome shotgun (WGS) entry which is preliminary data.</text>
</comment>
<protein>
    <submittedName>
        <fullName evidence="1">Uncharacterized protein</fullName>
    </submittedName>
</protein>
<reference evidence="1 2" key="1">
    <citation type="submission" date="2020-08" db="EMBL/GenBank/DDBJ databases">
        <title>Genomic Encyclopedia of Type Strains, Phase IV (KMG-IV): sequencing the most valuable type-strain genomes for metagenomic binning, comparative biology and taxonomic classification.</title>
        <authorList>
            <person name="Goeker M."/>
        </authorList>
    </citation>
    <scope>NUCLEOTIDE SEQUENCE [LARGE SCALE GENOMIC DNA]</scope>
    <source>
        <strain evidence="1 2">DSM 102235</strain>
    </source>
</reference>
<evidence type="ECO:0000313" key="2">
    <source>
        <dbReference type="Proteomes" id="UP000541426"/>
    </source>
</evidence>
<sequence length="166" mass="17421">MACANAEISTPPVTVVPKDRAAAVGIDVYGRARAAGNPVPRFRGQETVQIRTWGNGEQGRTELTGVPCLIDSGTYAANFTTPANVIVPDDGPNSPALFVRCETETQSGSITVNVYNDTNQQRQQSAAGAGVLGAIIIGAVAAANTDNETDDFKYPALTVNLKKKKD</sequence>
<dbReference type="AlphaFoldDB" id="A0A7W6DIZ3"/>
<gene>
    <name evidence="1" type="ORF">GGQ68_000426</name>
</gene>
<dbReference type="Proteomes" id="UP000541426">
    <property type="component" value="Unassembled WGS sequence"/>
</dbReference>
<keyword evidence="2" id="KW-1185">Reference proteome</keyword>
<dbReference type="RefSeq" id="WP_183962730.1">
    <property type="nucleotide sequence ID" value="NZ_BAABBZ010000012.1"/>
</dbReference>
<name>A0A7W6DIZ3_9RHOB</name>